<proteinExistence type="predicted"/>
<evidence type="ECO:0000256" key="1">
    <source>
        <dbReference type="SAM" id="Phobius"/>
    </source>
</evidence>
<name>A0ABV6LNA6_9BACI</name>
<keyword evidence="3" id="KW-1185">Reference proteome</keyword>
<gene>
    <name evidence="2" type="ORF">ACFFGV_09365</name>
</gene>
<organism evidence="2 3">
    <name type="scientific">Pontibacillus salicampi</name>
    <dbReference type="NCBI Taxonomy" id="1449801"/>
    <lineage>
        <taxon>Bacteria</taxon>
        <taxon>Bacillati</taxon>
        <taxon>Bacillota</taxon>
        <taxon>Bacilli</taxon>
        <taxon>Bacillales</taxon>
        <taxon>Bacillaceae</taxon>
        <taxon>Pontibacillus</taxon>
    </lineage>
</organism>
<dbReference type="RefSeq" id="WP_377347023.1">
    <property type="nucleotide sequence ID" value="NZ_JBHLTP010000007.1"/>
</dbReference>
<keyword evidence="1" id="KW-0812">Transmembrane</keyword>
<protein>
    <submittedName>
        <fullName evidence="2">Uncharacterized protein</fullName>
    </submittedName>
</protein>
<keyword evidence="1" id="KW-0472">Membrane</keyword>
<evidence type="ECO:0000313" key="3">
    <source>
        <dbReference type="Proteomes" id="UP001589836"/>
    </source>
</evidence>
<sequence>MATQKKASVVLGKVIVLIFVLIIITALIMFIAYATFGNKQTQAFWDELAIQQHYILSLPMKKVL</sequence>
<dbReference type="EMBL" id="JBHLTP010000007">
    <property type="protein sequence ID" value="MFC0523773.1"/>
    <property type="molecule type" value="Genomic_DNA"/>
</dbReference>
<keyword evidence="1" id="KW-1133">Transmembrane helix</keyword>
<evidence type="ECO:0000313" key="2">
    <source>
        <dbReference type="EMBL" id="MFC0523773.1"/>
    </source>
</evidence>
<reference evidence="2 3" key="1">
    <citation type="submission" date="2024-09" db="EMBL/GenBank/DDBJ databases">
        <authorList>
            <person name="Sun Q."/>
            <person name="Mori K."/>
        </authorList>
    </citation>
    <scope>NUCLEOTIDE SEQUENCE [LARGE SCALE GENOMIC DNA]</scope>
    <source>
        <strain evidence="2 3">NCAIM B.02529</strain>
    </source>
</reference>
<dbReference type="Proteomes" id="UP001589836">
    <property type="component" value="Unassembled WGS sequence"/>
</dbReference>
<accession>A0ABV6LNA6</accession>
<comment type="caution">
    <text evidence="2">The sequence shown here is derived from an EMBL/GenBank/DDBJ whole genome shotgun (WGS) entry which is preliminary data.</text>
</comment>
<feature type="transmembrane region" description="Helical" evidence="1">
    <location>
        <begin position="14"/>
        <end position="36"/>
    </location>
</feature>